<reference evidence="4 5" key="1">
    <citation type="submission" date="2020-08" db="EMBL/GenBank/DDBJ databases">
        <authorList>
            <person name="Criscuolo A."/>
        </authorList>
    </citation>
    <scope>NUCLEOTIDE SEQUENCE [LARGE SCALE GENOMIC DNA]</scope>
    <source>
        <strain evidence="4">CIP111764</strain>
    </source>
</reference>
<dbReference type="Gene3D" id="2.60.40.10">
    <property type="entry name" value="Immunoglobulins"/>
    <property type="match status" value="7"/>
</dbReference>
<dbReference type="NCBIfam" id="TIGR01965">
    <property type="entry name" value="VCBS_repeat"/>
    <property type="match status" value="11"/>
</dbReference>
<dbReference type="Proteomes" id="UP000583387">
    <property type="component" value="Unassembled WGS sequence"/>
</dbReference>
<feature type="compositionally biased region" description="Low complexity" evidence="1">
    <location>
        <begin position="2399"/>
        <end position="2410"/>
    </location>
</feature>
<feature type="domain" description="RapA2 cadherin-like" evidence="3">
    <location>
        <begin position="3340"/>
        <end position="3433"/>
    </location>
</feature>
<feature type="domain" description="RapA2 cadherin-like" evidence="3">
    <location>
        <begin position="3080"/>
        <end position="3179"/>
    </location>
</feature>
<feature type="region of interest" description="Disordered" evidence="1">
    <location>
        <begin position="2398"/>
        <end position="2425"/>
    </location>
</feature>
<feature type="domain" description="RapA2 cadherin-like" evidence="3">
    <location>
        <begin position="2822"/>
        <end position="2911"/>
    </location>
</feature>
<accession>A0A7U7I781</accession>
<gene>
    <name evidence="4" type="ORF">PSEWESI4_00093</name>
</gene>
<dbReference type="InterPro" id="IPR040853">
    <property type="entry name" value="RapA2_cadherin-like"/>
</dbReference>
<feature type="region of interest" description="Disordered" evidence="1">
    <location>
        <begin position="761"/>
        <end position="781"/>
    </location>
</feature>
<dbReference type="InterPro" id="IPR025592">
    <property type="entry name" value="DUF4347"/>
</dbReference>
<proteinExistence type="predicted"/>
<feature type="domain" description="RapA2 cadherin-like" evidence="3">
    <location>
        <begin position="2558"/>
        <end position="2650"/>
    </location>
</feature>
<feature type="domain" description="RapA2 cadherin-like" evidence="3">
    <location>
        <begin position="2108"/>
        <end position="2205"/>
    </location>
</feature>
<comment type="caution">
    <text evidence="4">The sequence shown here is derived from an EMBL/GenBank/DDBJ whole genome shotgun (WGS) entry which is preliminary data.</text>
</comment>
<sequence length="3781" mass="389801">MGGSVRSADRLGFRPRPLALALEQRILFDGAAAASVDHQNAERDGDTPHPTPAPTNTEAPAARHLVVLDKRVENREALTADIADSVEVLVLDGQQDSLAAISAALARLGKVDSLQIFSHGAAGQITLGSQQVSSDNIGQFASLLGGWGAHLNAGADIQLYGCNVGEGSAGRSLVDQLARLTGANVAASSDATGSAGKGGDWDLEVRHGDIDKAIALSAVALNAYDLLLADAAPTTELASAGQDVLLGDQFNFIVNFRNTSTQDGYAPFINLFMPATGRDGDDGVRFVSASYLGQTLNAQVITFDASGNATHPLARDSSGNPLVINAATYGMRPGDQMVVISLPYASVSQSQPVIPVQITASLSNLADTDLSNASPDLQIRVNSGFELGNDALNNPQNDPSLLEAGALVFTVHPTVVTIDQRIDAVEGETVTGPNHGRTLTLTTTPANGQVLNNVSVTQALPDNVQVTAIQPGAGGTLTSVTLHNGTVLTDPTEIAAAIASDSEFIRSFTIVYATMSGATDTLVDFYVPEIDANGQPVLDPVTGAPGTITFAAAEVTGLWTPIDPRDVTPPSTTIDFTGSGDETSIVAKSITLQKRVVLQADIGSAGVSPGDTLRYTLQLDISDYFAFGKDFFLNGALSVTDSLADGQTLSGPLTMSVTMGGITRNIALVVETTVNADGTTTLVFDIGQSLQVARAGSGWLAGDLAFEGARDGATIALISYAALVSQSYTPPNGNPHNEINEGDSLGNSATVEGTLLSDRFNLTGQSQSDDSGTTTTIPTSSVDIQLTQVNGAPPPTGDLRPGDVVTFRLSYDLVTGDYENFQLVAYLPLPLLDVAGFTWDQGTGVGQWTLGAGNTNGGPLPIVSVGPGNSLIFDFGDYVINSVEGSRIEVVFTMRVGDQPFADQRSLDVLAQSTQTTSIDHLVLVSSDVAVIVSVAEPHLNIRHGVVSSNHPGTVTGTTGSWLAPGTTGKPFAGSITDLNAIEGSANGIDGGDLLRLATAIENTGGGGAYDVVTSITLPPGLGFVGGSLASANLQIYRGDGTLLVAGVDYSVVGNEIRFIDRDGNAALLAGRVGTAADASGGNLVVITYDVVVNNAILAGRTLQSMATLSNYASVDNGQDFTPTDLTDDASQQVAAPVISKVFAGGSLDDSDSSAGHTTGSNLVVGESMLYDIVVTLPEGVTQNLRIDDLIPPGMRLDTTFNGGLGYQLIISSAASGGSLASNFAGSVVISGMTGVGGTLGADGVDARFTFSASTGTADNNTGNNSFVIRVRLVVSNVQGNQANQVLQNSANLQYQDPDGDTPNGTAPVDRLVGLSGGQPAVTVREPTLQISQTLTSTPGVGGYDEGDVVEFIITISNGNGSNDYAAFDLSLVDILPTELNNVQLLEVLYQGGATNNGGPDFAVGGGRLVSVGGANIDIAKGGSIILRLSGVVNATAAAEANFDNVATVQWTSLDGTQGGERTGVDGALNSGVLNDYQRSSTLIVPVARGILLSRVGGMPDTPAANPTTGEVENVTIGEIIRYRAAVLVPQGDNLNHQIRIELDAGLELIDPTQLANAIRIALVANQGGLESSLGNLVIGGGPLFVTGNENSEIAQSIRPDLSGISPTAILNPAHISVAIVGGRQVVTISLGDLTNHDGADADLEGVVLEFNVRVLNVAANQAATQLGVTVVESVNGIDRGRSPTLVERIVEPSFSGLDKRIVDFNPNASGTLGSATVRVDFTQNGGLAAYDVQLSDSFPSGSNYQLVSVQIGDTVYNAGNLPPGVTASVTASGVVLNFARLDVGTTVRAIYQVDLPNNSTIASSAANATLTWSSLPESFTGWGGSSVGVDGTANGERTGSNVGPNSYILQEGAGVGVIRGTLWNDTQSATASATPDGPGLAGQTVTLTWAGADGNLATTADNRTFTAITDANGAYHFGVLPDGIFRIDTPNAVIYPQPLGELRVRIDTDAATPLGRIDVTLGEGVEAQANAGYVERNDAPVNQVPGDQVAQEDEVLNIGGISVSDIDVGNRPIEVTLRVQHGILDFSSFPPGVLIVVIGDGTSEVTLAGSVGDINLVLANLTYLGDLNFNGIDTLTVITNDLGGFGDADGDGIPGETVDDALTDIDTVRIVVNPVNDLPVANPDTALATEAGGLDNGRPGVNPAGSVVDNDTDVDIATNADVLRVVHIRSEGSGLEHEVSVPGLVSLPGLYGQLIITSLGTYLYLVDNDNPEVEALRTASDTLSDVFTYTIRDLAGATAISTLTVIIRGANDNPVGVDDEGEAIEAGGVNNGTPGQDATGNVLDNDTDVDGGPGDPIDYGETRTVTGIRTLRESAPGAFTAVAATGETRIDGTHGSLFIQADGTYRYEVNNDSTAVQRLVAGDTLFEYFSYVVTDAGGLNDVAELRITIHGANDNPVASDDQAAAQAAAPGVPNSQESNPRGNVILFPSRPGDINQPGGNGVDLDVDRLDRPSSNLVVTGIHSSPELGAPATLTDVAGGTTSDNGTAIEGLYAVLSDGTIIDGTGGSFGTLTIGADGSFFFDVNSDNALVQGLNEGATLTVYFTYEIADTAGLTDRAQLLIIVRGVNDPPVAQDQEVEAIEAGGVNNGTPGSDATGNALSAAFDPEGDPLTVTLIRTGTGSDVEVVDGGTSLDGQYGTLTIHPDGSFTYVIDNDDSAVQALRQLDDQLIERFVFTVDDRQNENDIGSAEIIVTIRGQNDNPVAADDEAIAIESGGVNNGQHGVDPVGNVLDNDSDVDSVANGETREVSSVRTGSEAGTGTDGVLGIELRGAYGWLLLNADGSYGYRLDNAMAEVQALLPGETLNDLFSYTLRDTAGAEDRATLTITIQGANDNPVANDDSGLAIEAGGVANDLPGSDATGNVLGNDTDVDAGDSLQVVSVRQGPRVGLAGVVFAGTYGNLTLDANGNYTYVVNNDHPLVQALRTGADTLRESFSYTVRDLNGAISSALLTITIQGRNDNPVAVDDNAVAIEAGGTLNSTPGVDPTGNLLDNDTDVDANDSKQVDGIRLGNEAAGGGFTAVNGETVIAGLYGSLRVSADGSYQYVVDNLLAAVQALKVGDTLVEEFTYRMRDALGGSDTAQLTVLIRGAWDAPVAVNDVAFAVAAGPGSVGVDPVGNVLPNDTDVDSEDVDLVNGIRHGERAAGGVMIAVGMNTSRSDGTVIVGRYGRLIIGSDGSFVYSVANDSPEVLALGPFDIGIDTFTYQIFDRGQLVDTAELTIFVRGQNNPPDLVNDTGIAVEAGGLDNGTPGVDPTGNVLANDSDVEGDELTVVLVHKGDVAGAPGTPIRGLYGDLTMNADGSWSYLLDNALPEVQALRTAGQTLTEVFTYTVTDIWGGTAQAQLVITIEGRNDNPVAVDDNAVAVEAGGVANGTPGVNPTGNVLDNDTDVDSVANGETRQVLSVRNSSGQGVDAGQRLAGVYGWLVLNADGSYSYELDNANPQVQALRTAGETLSEVFVYRMRDTAGATSEARLNILIRGANDAPVAQNDSNVASDQVRAPHTSGNVLPNDSDIDNGDSLSVVGIRTGPESGSGTVGVIGQPLAGRYGTLVIHADGSYTYTIDLTNPEVLAAAGLGQVLQDVFTYRISDLAGGTDEAELVIHLDIEAPFIPAPKDGPFIPYGRDDPQIGGLPLPDVDPAVFVGPVVERESRIDELRSRQSDGSDIELVRAPWLRSESLGAGLGLVPGQFISDVVRRSSLESDLDMDWIMGRHGRIELSADGLLSEPSLHAVSMDGVAQASPPPSEPRGRMASDFSSQLQAAAQRLHPIHHHAPPPDESAGPGI</sequence>
<feature type="region of interest" description="Disordered" evidence="1">
    <location>
        <begin position="3731"/>
        <end position="3781"/>
    </location>
</feature>
<feature type="domain" description="DUF4347" evidence="2">
    <location>
        <begin position="65"/>
        <end position="227"/>
    </location>
</feature>
<dbReference type="Pfam" id="PF17803">
    <property type="entry name" value="Cadherin_4"/>
    <property type="match status" value="10"/>
</dbReference>
<evidence type="ECO:0008006" key="6">
    <source>
        <dbReference type="Google" id="ProtNLM"/>
    </source>
</evidence>
<evidence type="ECO:0000259" key="2">
    <source>
        <dbReference type="Pfam" id="PF14252"/>
    </source>
</evidence>
<evidence type="ECO:0000256" key="1">
    <source>
        <dbReference type="SAM" id="MobiDB-lite"/>
    </source>
</evidence>
<dbReference type="Pfam" id="PF14252">
    <property type="entry name" value="DUF4347"/>
    <property type="match status" value="1"/>
</dbReference>
<dbReference type="RefSeq" id="WP_187669233.1">
    <property type="nucleotide sequence ID" value="NZ_CAJFCI010000012.1"/>
</dbReference>
<feature type="compositionally biased region" description="Polar residues" evidence="1">
    <location>
        <begin position="2272"/>
        <end position="2285"/>
    </location>
</feature>
<feature type="domain" description="RapA2 cadherin-like" evidence="3">
    <location>
        <begin position="2243"/>
        <end position="2348"/>
    </location>
</feature>
<feature type="domain" description="RapA2 cadherin-like" evidence="3">
    <location>
        <begin position="2949"/>
        <end position="3044"/>
    </location>
</feature>
<evidence type="ECO:0000313" key="5">
    <source>
        <dbReference type="Proteomes" id="UP000583387"/>
    </source>
</evidence>
<feature type="region of interest" description="Disordered" evidence="1">
    <location>
        <begin position="3489"/>
        <end position="3511"/>
    </location>
</feature>
<evidence type="ECO:0000259" key="3">
    <source>
        <dbReference type="Pfam" id="PF17803"/>
    </source>
</evidence>
<feature type="domain" description="RapA2 cadherin-like" evidence="3">
    <location>
        <begin position="3470"/>
        <end position="3558"/>
    </location>
</feature>
<name>A0A7U7I781_9GAMM</name>
<dbReference type="InterPro" id="IPR013783">
    <property type="entry name" value="Ig-like_fold"/>
</dbReference>
<dbReference type="SUPFAM" id="SSF117074">
    <property type="entry name" value="Hypothetical protein PA1324"/>
    <property type="match status" value="1"/>
</dbReference>
<dbReference type="InterPro" id="IPR010221">
    <property type="entry name" value="VCBS_dom"/>
</dbReference>
<dbReference type="EMBL" id="CAJFCI010000012">
    <property type="protein sequence ID" value="CAD5105836.1"/>
    <property type="molecule type" value="Genomic_DNA"/>
</dbReference>
<feature type="domain" description="RapA2 cadherin-like" evidence="3">
    <location>
        <begin position="2689"/>
        <end position="2786"/>
    </location>
</feature>
<feature type="region of interest" description="Disordered" evidence="1">
    <location>
        <begin position="37"/>
        <end position="59"/>
    </location>
</feature>
<feature type="compositionally biased region" description="Low complexity" evidence="1">
    <location>
        <begin position="763"/>
        <end position="776"/>
    </location>
</feature>
<keyword evidence="5" id="KW-1185">Reference proteome</keyword>
<evidence type="ECO:0000313" key="4">
    <source>
        <dbReference type="EMBL" id="CAD5105836.1"/>
    </source>
</evidence>
<protein>
    <recommendedName>
        <fullName evidence="6">DUF4347 domain-containing protein</fullName>
    </recommendedName>
</protein>
<organism evidence="4 5">
    <name type="scientific">Zestomonas carbonaria</name>
    <dbReference type="NCBI Taxonomy" id="2762745"/>
    <lineage>
        <taxon>Bacteria</taxon>
        <taxon>Pseudomonadati</taxon>
        <taxon>Pseudomonadota</taxon>
        <taxon>Gammaproteobacteria</taxon>
        <taxon>Pseudomonadales</taxon>
        <taxon>Pseudomonadaceae</taxon>
        <taxon>Zestomonas</taxon>
    </lineage>
</organism>
<feature type="region of interest" description="Disordered" evidence="1">
    <location>
        <begin position="2261"/>
        <end position="2302"/>
    </location>
</feature>
<feature type="domain" description="RapA2 cadherin-like" evidence="3">
    <location>
        <begin position="3215"/>
        <end position="3303"/>
    </location>
</feature>